<feature type="compositionally biased region" description="Low complexity" evidence="1">
    <location>
        <begin position="461"/>
        <end position="472"/>
    </location>
</feature>
<keyword evidence="3" id="KW-1185">Reference proteome</keyword>
<feature type="compositionally biased region" description="Polar residues" evidence="1">
    <location>
        <begin position="415"/>
        <end position="427"/>
    </location>
</feature>
<evidence type="ECO:0000256" key="1">
    <source>
        <dbReference type="SAM" id="MobiDB-lite"/>
    </source>
</evidence>
<sequence>MARTYLYTSYPTGASAALPLTRSWEAFANPTPVITIDTSNDQKYLGTSPSAIGCWADQKFYVYQSNVNVKGQQLLLNASRRIPTVAAYSHHNLGLIPIKLQANPSTCVFETRLAICTAFDIETKSLQSILTSLRRPESKHSTMPPLILHNVPDDELYIGDDGIKRPYAMIFPEGDRLRDAPRRRAIPESGSFGKSTRRSRSRTGSLPPKREDATMQGADKLFADYVSSQEPAPASSNSQRKTSYLSQTVSPDEGATAAQAPRFVQEPTEVILRGYRSSAQQYAAISQYEQLAGRICEDYSREPPIEQRRYKSELRDSAFTRRRALTPQERTKVNRVDGGEHWIKVTFESADAAESAIYASPQKIMGHLVFAEAYRGMPPKEDAAVMDMEGNAGMLQDEQPHPRSFRGERRRPSASRIQNGKGSSTLPKSWLTGTPAGGRNPSFDLHGSPPESQTSTHTIDSATMSSNTTGTASTATVTGAYLGSRAVDYEPAESTSATTTATNNEYCRRIPEARRIKVISADQALLPQPGVVARLTSRIPLIKWLSGSMIGDEVPRLDSGEFDFNRASLYWRVMYYLDSWFGLFGKEIVSADKDD</sequence>
<feature type="compositionally biased region" description="Basic and acidic residues" evidence="1">
    <location>
        <begin position="398"/>
        <end position="411"/>
    </location>
</feature>
<gene>
    <name evidence="2" type="ORF">PG986_003249</name>
</gene>
<protein>
    <submittedName>
        <fullName evidence="2">Uncharacterized protein</fullName>
    </submittedName>
</protein>
<feature type="compositionally biased region" description="Polar residues" evidence="1">
    <location>
        <begin position="450"/>
        <end position="460"/>
    </location>
</feature>
<dbReference type="Proteomes" id="UP001391051">
    <property type="component" value="Unassembled WGS sequence"/>
</dbReference>
<name>A0ABR1QR40_9PEZI</name>
<feature type="region of interest" description="Disordered" evidence="1">
    <location>
        <begin position="179"/>
        <end position="215"/>
    </location>
</feature>
<comment type="caution">
    <text evidence="2">The sequence shown here is derived from an EMBL/GenBank/DDBJ whole genome shotgun (WGS) entry which is preliminary data.</text>
</comment>
<feature type="region of interest" description="Disordered" evidence="1">
    <location>
        <begin position="394"/>
        <end position="472"/>
    </location>
</feature>
<evidence type="ECO:0000313" key="2">
    <source>
        <dbReference type="EMBL" id="KAK7962424.1"/>
    </source>
</evidence>
<accession>A0ABR1QR40</accession>
<dbReference type="EMBL" id="JAQQWE010000002">
    <property type="protein sequence ID" value="KAK7962424.1"/>
    <property type="molecule type" value="Genomic_DNA"/>
</dbReference>
<dbReference type="Gene3D" id="3.30.70.330">
    <property type="match status" value="1"/>
</dbReference>
<dbReference type="RefSeq" id="XP_066704535.1">
    <property type="nucleotide sequence ID" value="XM_066839471.1"/>
</dbReference>
<organism evidence="2 3">
    <name type="scientific">Apiospora aurea</name>
    <dbReference type="NCBI Taxonomy" id="335848"/>
    <lineage>
        <taxon>Eukaryota</taxon>
        <taxon>Fungi</taxon>
        <taxon>Dikarya</taxon>
        <taxon>Ascomycota</taxon>
        <taxon>Pezizomycotina</taxon>
        <taxon>Sordariomycetes</taxon>
        <taxon>Xylariomycetidae</taxon>
        <taxon>Amphisphaeriales</taxon>
        <taxon>Apiosporaceae</taxon>
        <taxon>Apiospora</taxon>
    </lineage>
</organism>
<evidence type="ECO:0000313" key="3">
    <source>
        <dbReference type="Proteomes" id="UP001391051"/>
    </source>
</evidence>
<proteinExistence type="predicted"/>
<feature type="compositionally biased region" description="Polar residues" evidence="1">
    <location>
        <begin position="228"/>
        <end position="250"/>
    </location>
</feature>
<feature type="region of interest" description="Disordered" evidence="1">
    <location>
        <begin position="228"/>
        <end position="262"/>
    </location>
</feature>
<dbReference type="GeneID" id="92072533"/>
<reference evidence="2 3" key="1">
    <citation type="submission" date="2023-01" db="EMBL/GenBank/DDBJ databases">
        <title>Analysis of 21 Apiospora genomes using comparative genomics revels a genus with tremendous synthesis potential of carbohydrate active enzymes and secondary metabolites.</title>
        <authorList>
            <person name="Sorensen T."/>
        </authorList>
    </citation>
    <scope>NUCLEOTIDE SEQUENCE [LARGE SCALE GENOMIC DNA]</scope>
    <source>
        <strain evidence="2 3">CBS 24483</strain>
    </source>
</reference>
<dbReference type="InterPro" id="IPR012677">
    <property type="entry name" value="Nucleotide-bd_a/b_plait_sf"/>
</dbReference>